<accession>A0AAP0X315</accession>
<keyword evidence="3" id="KW-1185">Reference proteome</keyword>
<evidence type="ECO:0000313" key="2">
    <source>
        <dbReference type="EMBL" id="KAK9283330.1"/>
    </source>
</evidence>
<protein>
    <submittedName>
        <fullName evidence="2">Uncharacterized protein</fullName>
    </submittedName>
</protein>
<reference evidence="2 3" key="1">
    <citation type="journal article" date="2024" name="Plant J.">
        <title>Genome sequences and population genomics reveal climatic adaptation and genomic divergence between two closely related sweetgum species.</title>
        <authorList>
            <person name="Xu W.Q."/>
            <person name="Ren C.Q."/>
            <person name="Zhang X.Y."/>
            <person name="Comes H.P."/>
            <person name="Liu X.H."/>
            <person name="Li Y.G."/>
            <person name="Kettle C.J."/>
            <person name="Jalonen R."/>
            <person name="Gaisberger H."/>
            <person name="Ma Y.Z."/>
            <person name="Qiu Y.X."/>
        </authorList>
    </citation>
    <scope>NUCLEOTIDE SEQUENCE [LARGE SCALE GENOMIC DNA]</scope>
    <source>
        <strain evidence="2">Hangzhou</strain>
    </source>
</reference>
<feature type="region of interest" description="Disordered" evidence="1">
    <location>
        <begin position="113"/>
        <end position="151"/>
    </location>
</feature>
<dbReference type="Proteomes" id="UP001415857">
    <property type="component" value="Unassembled WGS sequence"/>
</dbReference>
<sequence>MEETIPLIIQGCQLAKVLESNLPNLANQPDVLSKSCDDIIRLFINAKERLNHPDPTSSYPPAHMLLFREQQESSQIHTGIQDWLRSSYTQLLADKGAFGMQAGLPEIRAGVDLGARDREGSSRSRGSGGEFQGAAASDSARCSSSQRPRRR</sequence>
<organism evidence="2 3">
    <name type="scientific">Liquidambar formosana</name>
    <name type="common">Formosan gum</name>
    <dbReference type="NCBI Taxonomy" id="63359"/>
    <lineage>
        <taxon>Eukaryota</taxon>
        <taxon>Viridiplantae</taxon>
        <taxon>Streptophyta</taxon>
        <taxon>Embryophyta</taxon>
        <taxon>Tracheophyta</taxon>
        <taxon>Spermatophyta</taxon>
        <taxon>Magnoliopsida</taxon>
        <taxon>eudicotyledons</taxon>
        <taxon>Gunneridae</taxon>
        <taxon>Pentapetalae</taxon>
        <taxon>Saxifragales</taxon>
        <taxon>Altingiaceae</taxon>
        <taxon>Liquidambar</taxon>
    </lineage>
</organism>
<name>A0AAP0X315_LIQFO</name>
<dbReference type="AlphaFoldDB" id="A0AAP0X315"/>
<evidence type="ECO:0000313" key="3">
    <source>
        <dbReference type="Proteomes" id="UP001415857"/>
    </source>
</evidence>
<dbReference type="EMBL" id="JBBPBK010000006">
    <property type="protein sequence ID" value="KAK9283330.1"/>
    <property type="molecule type" value="Genomic_DNA"/>
</dbReference>
<proteinExistence type="predicted"/>
<gene>
    <name evidence="2" type="ORF">L1049_011569</name>
</gene>
<comment type="caution">
    <text evidence="2">The sequence shown here is derived from an EMBL/GenBank/DDBJ whole genome shotgun (WGS) entry which is preliminary data.</text>
</comment>
<evidence type="ECO:0000256" key="1">
    <source>
        <dbReference type="SAM" id="MobiDB-lite"/>
    </source>
</evidence>
<feature type="compositionally biased region" description="Low complexity" evidence="1">
    <location>
        <begin position="134"/>
        <end position="145"/>
    </location>
</feature>